<evidence type="ECO:0000313" key="2">
    <source>
        <dbReference type="Proteomes" id="UP000046393"/>
    </source>
</evidence>
<evidence type="ECO:0000313" key="3">
    <source>
        <dbReference type="WBParaSite" id="SMUV_0000638701-mRNA-1"/>
    </source>
</evidence>
<dbReference type="Proteomes" id="UP000046393">
    <property type="component" value="Unplaced"/>
</dbReference>
<dbReference type="AlphaFoldDB" id="A0A0N5AP25"/>
<accession>A0A0N5AP25</accession>
<keyword evidence="2" id="KW-1185">Reference proteome</keyword>
<protein>
    <submittedName>
        <fullName evidence="3">TIL domain-containing protein</fullName>
    </submittedName>
</protein>
<name>A0A0N5AP25_9BILA</name>
<dbReference type="WBParaSite" id="SMUV_0000638701-mRNA-1">
    <property type="protein sequence ID" value="SMUV_0000638701-mRNA-1"/>
    <property type="gene ID" value="SMUV_0000638701"/>
</dbReference>
<reference evidence="3" key="1">
    <citation type="submission" date="2017-02" db="UniProtKB">
        <authorList>
            <consortium name="WormBaseParasite"/>
        </authorList>
    </citation>
    <scope>IDENTIFICATION</scope>
</reference>
<sequence length="172" mass="20011">MRQLLYLLIVLVVYCDANKPWYHTVYEETSHSLTDLDPDVEAELKQHSVCFTTLDCEAGFSCFYATLIKRGYCLRALKPNETDCIIDDQCKRACESTHCDRSQTPSRCLCDNGSHFLFNKCCKLRGKTCPQFAYPEPRFDSNGFSECVLRTDTNTALQYMRRHRRELRNSFC</sequence>
<keyword evidence="1" id="KW-0732">Signal</keyword>
<organism evidence="2 3">
    <name type="scientific">Syphacia muris</name>
    <dbReference type="NCBI Taxonomy" id="451379"/>
    <lineage>
        <taxon>Eukaryota</taxon>
        <taxon>Metazoa</taxon>
        <taxon>Ecdysozoa</taxon>
        <taxon>Nematoda</taxon>
        <taxon>Chromadorea</taxon>
        <taxon>Rhabditida</taxon>
        <taxon>Spirurina</taxon>
        <taxon>Oxyuridomorpha</taxon>
        <taxon>Oxyuroidea</taxon>
        <taxon>Oxyuridae</taxon>
        <taxon>Syphacia</taxon>
    </lineage>
</organism>
<proteinExistence type="predicted"/>
<feature type="signal peptide" evidence="1">
    <location>
        <begin position="1"/>
        <end position="17"/>
    </location>
</feature>
<feature type="chain" id="PRO_5005893451" evidence="1">
    <location>
        <begin position="18"/>
        <end position="172"/>
    </location>
</feature>
<evidence type="ECO:0000256" key="1">
    <source>
        <dbReference type="SAM" id="SignalP"/>
    </source>
</evidence>